<proteinExistence type="inferred from homology"/>
<keyword evidence="5" id="KW-0687">Ribonucleoprotein</keyword>
<name>A0A1A9WFN9_9MUSC</name>
<evidence type="ECO:0000256" key="3">
    <source>
        <dbReference type="ARBA" id="ARBA00022980"/>
    </source>
</evidence>
<dbReference type="STRING" id="37001.A0A1A9WFN9"/>
<dbReference type="PANTHER" id="PTHR13362">
    <property type="entry name" value="MITOCHONDRIAL RIBOSOMAL PROTEIN S33"/>
    <property type="match status" value="1"/>
</dbReference>
<comment type="subcellular location">
    <subcellularLocation>
        <location evidence="1">Mitochondrion</location>
    </subcellularLocation>
</comment>
<dbReference type="VEuPathDB" id="VectorBase:GBRI018042"/>
<dbReference type="Pfam" id="PF08293">
    <property type="entry name" value="MRP-S33"/>
    <property type="match status" value="1"/>
</dbReference>
<evidence type="ECO:0000256" key="5">
    <source>
        <dbReference type="ARBA" id="ARBA00023274"/>
    </source>
</evidence>
<dbReference type="PANTHER" id="PTHR13362:SF2">
    <property type="entry name" value="SMALL RIBOSOMAL SUBUNIT PROTEIN MS33"/>
    <property type="match status" value="1"/>
</dbReference>
<reference evidence="8" key="1">
    <citation type="submission" date="2014-03" db="EMBL/GenBank/DDBJ databases">
        <authorList>
            <person name="Aksoy S."/>
            <person name="Warren W."/>
            <person name="Wilson R.K."/>
        </authorList>
    </citation>
    <scope>NUCLEOTIDE SEQUENCE [LARGE SCALE GENOMIC DNA]</scope>
    <source>
        <strain evidence="8">IAEA</strain>
    </source>
</reference>
<keyword evidence="8" id="KW-1185">Reference proteome</keyword>
<comment type="similarity">
    <text evidence="2">Belongs to the mitochondrion-specific ribosomal protein mS33 family.</text>
</comment>
<dbReference type="GO" id="GO:0005739">
    <property type="term" value="C:mitochondrion"/>
    <property type="evidence" value="ECO:0007669"/>
    <property type="project" value="UniProtKB-SubCell"/>
</dbReference>
<protein>
    <recommendedName>
        <fullName evidence="6">Small ribosomal subunit protein mS33</fullName>
    </recommendedName>
</protein>
<dbReference type="AlphaFoldDB" id="A0A1A9WFN9"/>
<evidence type="ECO:0000313" key="8">
    <source>
        <dbReference type="Proteomes" id="UP000091820"/>
    </source>
</evidence>
<accession>A0A1A9WFN9</accession>
<reference evidence="7" key="2">
    <citation type="submission" date="2020-05" db="UniProtKB">
        <authorList>
            <consortium name="EnsemblMetazoa"/>
        </authorList>
    </citation>
    <scope>IDENTIFICATION</scope>
    <source>
        <strain evidence="7">IAEA</strain>
    </source>
</reference>
<dbReference type="EnsemblMetazoa" id="GBRI018042-RA">
    <property type="protein sequence ID" value="GBRI018042-PA"/>
    <property type="gene ID" value="GBRI018042"/>
</dbReference>
<dbReference type="Proteomes" id="UP000091820">
    <property type="component" value="Unassembled WGS sequence"/>
</dbReference>
<evidence type="ECO:0000256" key="6">
    <source>
        <dbReference type="ARBA" id="ARBA00035132"/>
    </source>
</evidence>
<evidence type="ECO:0000256" key="2">
    <source>
        <dbReference type="ARBA" id="ARBA00008970"/>
    </source>
</evidence>
<dbReference type="InterPro" id="IPR013219">
    <property type="entry name" value="Ribosomal_mS33"/>
</dbReference>
<evidence type="ECO:0000313" key="7">
    <source>
        <dbReference type="EnsemblMetazoa" id="GBRI018042-PA"/>
    </source>
</evidence>
<sequence length="113" mass="13644">MSGYKYSDLIKLTTQYAHRMNYLSNRIFGEVARTTNSKSMKVVKMYSEEPVQKRDYVVNWYPRHVETHILMKNLRLYGLFRDEHEDFKEEMKRVRKLRGKIPPKKGEGKRSKK</sequence>
<keyword evidence="4" id="KW-0496">Mitochondrion</keyword>
<organism evidence="7 8">
    <name type="scientific">Glossina brevipalpis</name>
    <dbReference type="NCBI Taxonomy" id="37001"/>
    <lineage>
        <taxon>Eukaryota</taxon>
        <taxon>Metazoa</taxon>
        <taxon>Ecdysozoa</taxon>
        <taxon>Arthropoda</taxon>
        <taxon>Hexapoda</taxon>
        <taxon>Insecta</taxon>
        <taxon>Pterygota</taxon>
        <taxon>Neoptera</taxon>
        <taxon>Endopterygota</taxon>
        <taxon>Diptera</taxon>
        <taxon>Brachycera</taxon>
        <taxon>Muscomorpha</taxon>
        <taxon>Hippoboscoidea</taxon>
        <taxon>Glossinidae</taxon>
        <taxon>Glossina</taxon>
    </lineage>
</organism>
<keyword evidence="3" id="KW-0689">Ribosomal protein</keyword>
<dbReference type="GO" id="GO:0005840">
    <property type="term" value="C:ribosome"/>
    <property type="evidence" value="ECO:0007669"/>
    <property type="project" value="UniProtKB-KW"/>
</dbReference>
<dbReference type="GO" id="GO:1990904">
    <property type="term" value="C:ribonucleoprotein complex"/>
    <property type="evidence" value="ECO:0007669"/>
    <property type="project" value="UniProtKB-KW"/>
</dbReference>
<evidence type="ECO:0000256" key="1">
    <source>
        <dbReference type="ARBA" id="ARBA00004173"/>
    </source>
</evidence>
<evidence type="ECO:0000256" key="4">
    <source>
        <dbReference type="ARBA" id="ARBA00023128"/>
    </source>
</evidence>